<gene>
    <name evidence="2" type="ORF">BEI61_03464</name>
</gene>
<dbReference type="InterPro" id="IPR016161">
    <property type="entry name" value="Ald_DH/histidinol_DH"/>
</dbReference>
<dbReference type="InterPro" id="IPR008670">
    <property type="entry name" value="CoA_reduct_LuxC"/>
</dbReference>
<dbReference type="RefSeq" id="WP_069153190.1">
    <property type="nucleotide sequence ID" value="NZ_MCGH01000002.1"/>
</dbReference>
<evidence type="ECO:0000313" key="2">
    <source>
        <dbReference type="EMBL" id="ODM07574.1"/>
    </source>
</evidence>
<name>A0A1E3AFP8_9FIRM</name>
<proteinExistence type="predicted"/>
<reference evidence="2 3" key="1">
    <citation type="submission" date="2016-07" db="EMBL/GenBank/DDBJ databases">
        <title>Characterization of isolates of Eisenbergiella tayi derived from blood cultures, using whole genome sequencing.</title>
        <authorList>
            <person name="Burdz T."/>
            <person name="Wiebe D."/>
            <person name="Huynh C."/>
            <person name="Bernard K."/>
        </authorList>
    </citation>
    <scope>NUCLEOTIDE SEQUENCE [LARGE SCALE GENOMIC DNA]</scope>
    <source>
        <strain evidence="2 3">NML 110608</strain>
    </source>
</reference>
<organism evidence="2 3">
    <name type="scientific">Eisenbergiella tayi</name>
    <dbReference type="NCBI Taxonomy" id="1432052"/>
    <lineage>
        <taxon>Bacteria</taxon>
        <taxon>Bacillati</taxon>
        <taxon>Bacillota</taxon>
        <taxon>Clostridia</taxon>
        <taxon>Lachnospirales</taxon>
        <taxon>Lachnospiraceae</taxon>
        <taxon>Eisenbergiella</taxon>
    </lineage>
</organism>
<evidence type="ECO:0000313" key="3">
    <source>
        <dbReference type="Proteomes" id="UP000094067"/>
    </source>
</evidence>
<dbReference type="PATRIC" id="fig|1432052.4.peg.3855"/>
<dbReference type="Proteomes" id="UP000094067">
    <property type="component" value="Unassembled WGS sequence"/>
</dbReference>
<comment type="caution">
    <text evidence="2">The sequence shown here is derived from an EMBL/GenBank/DDBJ whole genome shotgun (WGS) entry which is preliminary data.</text>
</comment>
<dbReference type="EMBL" id="MCGH01000002">
    <property type="protein sequence ID" value="ODM07574.1"/>
    <property type="molecule type" value="Genomic_DNA"/>
</dbReference>
<protein>
    <submittedName>
        <fullName evidence="2">Acyl-CoA reductase (LuxC)</fullName>
    </submittedName>
</protein>
<dbReference type="GO" id="GO:0003995">
    <property type="term" value="F:acyl-CoA dehydrogenase activity"/>
    <property type="evidence" value="ECO:0007669"/>
    <property type="project" value="InterPro"/>
</dbReference>
<dbReference type="SUPFAM" id="SSF53720">
    <property type="entry name" value="ALDH-like"/>
    <property type="match status" value="1"/>
</dbReference>
<dbReference type="GO" id="GO:0008218">
    <property type="term" value="P:bioluminescence"/>
    <property type="evidence" value="ECO:0007669"/>
    <property type="project" value="InterPro"/>
</dbReference>
<sequence length="430" mass="47093">MILAKGKLYDSSEQGRILSGMEEEINHTLAEKTLSADTVITAIDALGKKIADGVFDEKIAGLAMDGAERYKSLAAVILSRENIEYKLHMELGEDFFVPFRTKPPHDQKSICVRAMPLGTLLHIAAGNVDGLPAFSLAEGLLTGNINIVKLPQADDGLSLMIITTLIEIEPALSDFIYVFDTPSDDLPAMKRMADMADGIVVWGGDAAVSAVRQFAPAGAKLIEWGHKLGFAYISGYQDKERELKALAEHIASTKQLLCSSCQTIFLDTHSLDELHHFCEDFLPYLETAVSQYPSPSLGGAAEITLLKYTDTLEKILRGTQEADTADFRADGCSLTACRDSELELSYMFGNCYVKRLPKENIISTLRRKKGYLQTAGLICPAGKREELTELLARAGAVRITGAGNMSEDFCGEAHDGVYPLRRYTRIVNIE</sequence>
<evidence type="ECO:0000256" key="1">
    <source>
        <dbReference type="ARBA" id="ARBA00022857"/>
    </source>
</evidence>
<dbReference type="AlphaFoldDB" id="A0A1E3AFP8"/>
<accession>A0A1E3AFP8</accession>
<keyword evidence="1" id="KW-0521">NADP</keyword>
<dbReference type="Pfam" id="PF05893">
    <property type="entry name" value="LuxC"/>
    <property type="match status" value="1"/>
</dbReference>